<dbReference type="Proteomes" id="UP000037035">
    <property type="component" value="Unassembled WGS sequence"/>
</dbReference>
<comment type="caution">
    <text evidence="1">The sequence shown here is derived from an EMBL/GenBank/DDBJ whole genome shotgun (WGS) entry which is preliminary data.</text>
</comment>
<proteinExistence type="predicted"/>
<dbReference type="AlphaFoldDB" id="A0A0L6UHZ1"/>
<keyword evidence="2" id="KW-1185">Reference proteome</keyword>
<dbReference type="EMBL" id="LAVV01011150">
    <property type="protein sequence ID" value="KNZ48138.1"/>
    <property type="molecule type" value="Genomic_DNA"/>
</dbReference>
<sequence length="117" mass="13149">MEGVTTRDSCVTLKWASKGQRTHQLPFKKSNIKYSLLPTISLGGTVGMLLQEGSINQADFKYFPNNILVCVAIVQLRWARVLTSQRMDSEITRAIFLRVAKPQLISSLFRNCGYPVS</sequence>
<name>A0A0L6UHZ1_9BASI</name>
<accession>A0A0L6UHZ1</accession>
<dbReference type="VEuPathDB" id="FungiDB:VP01_5889g3"/>
<organism evidence="1 2">
    <name type="scientific">Puccinia sorghi</name>
    <dbReference type="NCBI Taxonomy" id="27349"/>
    <lineage>
        <taxon>Eukaryota</taxon>
        <taxon>Fungi</taxon>
        <taxon>Dikarya</taxon>
        <taxon>Basidiomycota</taxon>
        <taxon>Pucciniomycotina</taxon>
        <taxon>Pucciniomycetes</taxon>
        <taxon>Pucciniales</taxon>
        <taxon>Pucciniaceae</taxon>
        <taxon>Puccinia</taxon>
    </lineage>
</organism>
<evidence type="ECO:0000313" key="1">
    <source>
        <dbReference type="EMBL" id="KNZ48138.1"/>
    </source>
</evidence>
<evidence type="ECO:0000313" key="2">
    <source>
        <dbReference type="Proteomes" id="UP000037035"/>
    </source>
</evidence>
<protein>
    <submittedName>
        <fullName evidence="1">Uncharacterized protein</fullName>
    </submittedName>
</protein>
<reference evidence="1 2" key="1">
    <citation type="submission" date="2015-08" db="EMBL/GenBank/DDBJ databases">
        <title>Next Generation Sequencing and Analysis of the Genome of Puccinia sorghi L Schw, the Causal Agent of Maize Common Rust.</title>
        <authorList>
            <person name="Rochi L."/>
            <person name="Burguener G."/>
            <person name="Darino M."/>
            <person name="Turjanski A."/>
            <person name="Kreff E."/>
            <person name="Dieguez M.J."/>
            <person name="Sacco F."/>
        </authorList>
    </citation>
    <scope>NUCLEOTIDE SEQUENCE [LARGE SCALE GENOMIC DNA]</scope>
    <source>
        <strain evidence="1 2">RO10H11247</strain>
    </source>
</reference>
<gene>
    <name evidence="1" type="ORF">VP01_5889g3</name>
</gene>